<evidence type="ECO:0000313" key="2">
    <source>
        <dbReference type="EMBL" id="AUQ97575.1"/>
    </source>
</evidence>
<evidence type="ECO:0000313" key="3">
    <source>
        <dbReference type="Proteomes" id="UP000236447"/>
    </source>
</evidence>
<reference evidence="3 4" key="2">
    <citation type="journal article" date="2017" name="Genome Biol. Evol.">
        <title>Trajectories and Drivers of Genome Evolution in Surface-Associated Marine Phaeobacter.</title>
        <authorList>
            <person name="Freese H.M."/>
            <person name="Sikorski J."/>
            <person name="Bunk B."/>
            <person name="Scheuner C."/>
            <person name="Meier-Kolthoff J.P."/>
            <person name="Sproer C."/>
            <person name="Gram L."/>
            <person name="Overmann J."/>
        </authorList>
    </citation>
    <scope>NUCLEOTIDE SEQUENCE [LARGE SCALE GENOMIC DNA]</scope>
    <source>
        <strain evidence="1 4">P66</strain>
        <strain evidence="2 3">P88</strain>
    </source>
</reference>
<proteinExistence type="predicted"/>
<organism evidence="2 3">
    <name type="scientific">Phaeobacter inhibens</name>
    <dbReference type="NCBI Taxonomy" id="221822"/>
    <lineage>
        <taxon>Bacteria</taxon>
        <taxon>Pseudomonadati</taxon>
        <taxon>Pseudomonadota</taxon>
        <taxon>Alphaproteobacteria</taxon>
        <taxon>Rhodobacterales</taxon>
        <taxon>Roseobacteraceae</taxon>
        <taxon>Phaeobacter</taxon>
    </lineage>
</organism>
<reference evidence="1 4" key="3">
    <citation type="journal article" date="2017" name="Int. J. Syst. Evol. Microbiol.">
        <title>Adaptation of Surface-Associated Bacteria to the Open Ocean: A Genomically Distinct Subpopulation of Phaeobacter gallaeciensis Colonizes Pacific Mesozooplankton.</title>
        <authorList>
            <person name="Freese H.M."/>
            <person name="Methner A."/>
            <person name="Overmann J."/>
        </authorList>
    </citation>
    <scope>NUCLEOTIDE SEQUENCE [LARGE SCALE GENOMIC DNA]</scope>
    <source>
        <strain evidence="1 4">P66</strain>
    </source>
</reference>
<dbReference type="EMBL" id="CP010705">
    <property type="protein sequence ID" value="AUQ95926.1"/>
    <property type="molecule type" value="Genomic_DNA"/>
</dbReference>
<reference evidence="2 3" key="1">
    <citation type="journal article" date="2017" name="Front. Microbiol.">
        <title>Phaeobacter piscinae sp. nov., a species of the Roseobacter group and potential aquaculture probiont.</title>
        <authorList>
            <person name="Sonnenschein E.C."/>
            <person name="Phippen C.B.W."/>
            <person name="Nielsen K.F."/>
            <person name="Mateiu R.V."/>
            <person name="Melchiorsen J."/>
            <person name="Gram L."/>
            <person name="Overmann J."/>
            <person name="Freese H.M."/>
        </authorList>
    </citation>
    <scope>NUCLEOTIDE SEQUENCE [LARGE SCALE GENOMIC DNA]</scope>
    <source>
        <strain evidence="2 3">P88</strain>
    </source>
</reference>
<dbReference type="AlphaFoldDB" id="A0A2I7GCV2"/>
<name>A0A2I7GCV2_9RHOB</name>
<dbReference type="Proteomes" id="UP000236447">
    <property type="component" value="Chromosome"/>
</dbReference>
<sequence>MATTNLNISVIDKCMMRQSEAASYSGLPVEHFKATCPVRPVELKQDTLLWDRKDIDDWIENVKSGAVSDTREDILDRL</sequence>
<dbReference type="EMBL" id="CP010725">
    <property type="protein sequence ID" value="AUQ97575.1"/>
    <property type="molecule type" value="Genomic_DNA"/>
</dbReference>
<dbReference type="Proteomes" id="UP000236536">
    <property type="component" value="Chromosome"/>
</dbReference>
<dbReference type="RefSeq" id="WP_102857776.1">
    <property type="nucleotide sequence ID" value="NZ_CANLFJ010000007.1"/>
</dbReference>
<evidence type="ECO:0000313" key="4">
    <source>
        <dbReference type="Proteomes" id="UP000236536"/>
    </source>
</evidence>
<protein>
    <submittedName>
        <fullName evidence="2">Uncharacterized protein</fullName>
    </submittedName>
</protein>
<keyword evidence="4" id="KW-1185">Reference proteome</keyword>
<evidence type="ECO:0000313" key="1">
    <source>
        <dbReference type="EMBL" id="AUQ95926.1"/>
    </source>
</evidence>
<gene>
    <name evidence="1" type="ORF">PhaeoP66_03179</name>
    <name evidence="2" type="ORF">PhaeoP88_00168</name>
</gene>
<accession>A0A2I7GCV2</accession>